<dbReference type="SUPFAM" id="SSF46785">
    <property type="entry name" value="Winged helix' DNA-binding domain"/>
    <property type="match status" value="1"/>
</dbReference>
<comment type="caution">
    <text evidence="5">The sequence shown here is derived from an EMBL/GenBank/DDBJ whole genome shotgun (WGS) entry which is preliminary data.</text>
</comment>
<dbReference type="InterPro" id="IPR002577">
    <property type="entry name" value="HTH_HxlR"/>
</dbReference>
<evidence type="ECO:0000256" key="3">
    <source>
        <dbReference type="ARBA" id="ARBA00023163"/>
    </source>
</evidence>
<keyword evidence="1" id="KW-0805">Transcription regulation</keyword>
<gene>
    <name evidence="5" type="ORF">GCM10025868_10520</name>
</gene>
<organism evidence="5 6">
    <name type="scientific">Angustibacter aerolatus</name>
    <dbReference type="NCBI Taxonomy" id="1162965"/>
    <lineage>
        <taxon>Bacteria</taxon>
        <taxon>Bacillati</taxon>
        <taxon>Actinomycetota</taxon>
        <taxon>Actinomycetes</taxon>
        <taxon>Kineosporiales</taxon>
        <taxon>Kineosporiaceae</taxon>
    </lineage>
</organism>
<keyword evidence="6" id="KW-1185">Reference proteome</keyword>
<dbReference type="InterPro" id="IPR036390">
    <property type="entry name" value="WH_DNA-bd_sf"/>
</dbReference>
<feature type="domain" description="HTH hxlR-type" evidence="4">
    <location>
        <begin position="1"/>
        <end position="59"/>
    </location>
</feature>
<evidence type="ECO:0000256" key="2">
    <source>
        <dbReference type="ARBA" id="ARBA00023125"/>
    </source>
</evidence>
<accession>A0ABQ6JFV3</accession>
<keyword evidence="3" id="KW-0804">Transcription</keyword>
<protein>
    <recommendedName>
        <fullName evidence="4">HTH hxlR-type domain-containing protein</fullName>
    </recommendedName>
</protein>
<reference evidence="6" key="1">
    <citation type="journal article" date="2019" name="Int. J. Syst. Evol. Microbiol.">
        <title>The Global Catalogue of Microorganisms (GCM) 10K type strain sequencing project: providing services to taxonomists for standard genome sequencing and annotation.</title>
        <authorList>
            <consortium name="The Broad Institute Genomics Platform"/>
            <consortium name="The Broad Institute Genome Sequencing Center for Infectious Disease"/>
            <person name="Wu L."/>
            <person name="Ma J."/>
        </authorList>
    </citation>
    <scope>NUCLEOTIDE SEQUENCE [LARGE SCALE GENOMIC DNA]</scope>
    <source>
        <strain evidence="6">NBRC 108730</strain>
    </source>
</reference>
<dbReference type="PANTHER" id="PTHR33204:SF18">
    <property type="entry name" value="TRANSCRIPTIONAL REGULATORY PROTEIN"/>
    <property type="match status" value="1"/>
</dbReference>
<evidence type="ECO:0000259" key="4">
    <source>
        <dbReference type="PROSITE" id="PS51118"/>
    </source>
</evidence>
<proteinExistence type="predicted"/>
<sequence>MLTDRLGRLVEHGVLERVPYREPGSRTRFEYRLTPAGEDLKVVLGALQQWGDLHDPVAEGPTMVRRVVGGTRALHVGFVDRQGREVPPSEARFVPTAAYPLAQ</sequence>
<dbReference type="InterPro" id="IPR036388">
    <property type="entry name" value="WH-like_DNA-bd_sf"/>
</dbReference>
<dbReference type="EMBL" id="BSUZ01000001">
    <property type="protein sequence ID" value="GMA85802.1"/>
    <property type="molecule type" value="Genomic_DNA"/>
</dbReference>
<dbReference type="PROSITE" id="PS51118">
    <property type="entry name" value="HTH_HXLR"/>
    <property type="match status" value="1"/>
</dbReference>
<dbReference type="Pfam" id="PF01638">
    <property type="entry name" value="HxlR"/>
    <property type="match status" value="1"/>
</dbReference>
<evidence type="ECO:0000313" key="6">
    <source>
        <dbReference type="Proteomes" id="UP001157017"/>
    </source>
</evidence>
<evidence type="ECO:0000313" key="5">
    <source>
        <dbReference type="EMBL" id="GMA85802.1"/>
    </source>
</evidence>
<keyword evidence="2" id="KW-0238">DNA-binding</keyword>
<name>A0ABQ6JFV3_9ACTN</name>
<evidence type="ECO:0000256" key="1">
    <source>
        <dbReference type="ARBA" id="ARBA00023015"/>
    </source>
</evidence>
<dbReference type="Proteomes" id="UP001157017">
    <property type="component" value="Unassembled WGS sequence"/>
</dbReference>
<dbReference type="Gene3D" id="1.10.10.10">
    <property type="entry name" value="Winged helix-like DNA-binding domain superfamily/Winged helix DNA-binding domain"/>
    <property type="match status" value="1"/>
</dbReference>
<dbReference type="PANTHER" id="PTHR33204">
    <property type="entry name" value="TRANSCRIPTIONAL REGULATOR, MARR FAMILY"/>
    <property type="match status" value="1"/>
</dbReference>